<keyword evidence="2" id="KW-0732">Signal</keyword>
<dbReference type="PROSITE" id="PS51257">
    <property type="entry name" value="PROKAR_LIPOPROTEIN"/>
    <property type="match status" value="1"/>
</dbReference>
<dbReference type="PROSITE" id="PS51781">
    <property type="entry name" value="SH3B"/>
    <property type="match status" value="1"/>
</dbReference>
<dbReference type="SMART" id="SM00287">
    <property type="entry name" value="SH3b"/>
    <property type="match status" value="2"/>
</dbReference>
<dbReference type="InterPro" id="IPR052354">
    <property type="entry name" value="Cell_Wall_Dynamics_Protein"/>
</dbReference>
<name>A0A941CM32_9CLOT</name>
<proteinExistence type="predicted"/>
<evidence type="ECO:0000256" key="1">
    <source>
        <dbReference type="SAM" id="MobiDB-lite"/>
    </source>
</evidence>
<feature type="signal peptide" evidence="2">
    <location>
        <begin position="1"/>
        <end position="20"/>
    </location>
</feature>
<dbReference type="Gene3D" id="2.30.30.40">
    <property type="entry name" value="SH3 Domains"/>
    <property type="match status" value="2"/>
</dbReference>
<dbReference type="PANTHER" id="PTHR34408">
    <property type="entry name" value="FAMILY PROTEIN, PUTATIVE-RELATED"/>
    <property type="match status" value="1"/>
</dbReference>
<feature type="compositionally biased region" description="Low complexity" evidence="1">
    <location>
        <begin position="23"/>
        <end position="41"/>
    </location>
</feature>
<accession>A0A941CM32</accession>
<dbReference type="Pfam" id="PF08239">
    <property type="entry name" value="SH3_3"/>
    <property type="match status" value="2"/>
</dbReference>
<reference evidence="4" key="1">
    <citation type="submission" date="2021-04" db="EMBL/GenBank/DDBJ databases">
        <title>Proteiniclasticum sedimins sp. nov., an obligate anaerobic bacterium isolated from anaerobic sludge.</title>
        <authorList>
            <person name="Liu J."/>
        </authorList>
    </citation>
    <scope>NUCLEOTIDE SEQUENCE</scope>
    <source>
        <strain evidence="4">BAD-10</strain>
    </source>
</reference>
<feature type="domain" description="SH3b" evidence="3">
    <location>
        <begin position="395"/>
        <end position="456"/>
    </location>
</feature>
<protein>
    <submittedName>
        <fullName evidence="4">SH3 domain-containing protein</fullName>
    </submittedName>
</protein>
<evidence type="ECO:0000259" key="3">
    <source>
        <dbReference type="PROSITE" id="PS51781"/>
    </source>
</evidence>
<evidence type="ECO:0000256" key="2">
    <source>
        <dbReference type="SAM" id="SignalP"/>
    </source>
</evidence>
<dbReference type="RefSeq" id="WP_211799692.1">
    <property type="nucleotide sequence ID" value="NZ_JAGSCS010000002.1"/>
</dbReference>
<feature type="chain" id="PRO_5039172082" evidence="2">
    <location>
        <begin position="21"/>
        <end position="456"/>
    </location>
</feature>
<keyword evidence="5" id="KW-1185">Reference proteome</keyword>
<evidence type="ECO:0000313" key="5">
    <source>
        <dbReference type="Proteomes" id="UP000675379"/>
    </source>
</evidence>
<comment type="caution">
    <text evidence="4">The sequence shown here is derived from an EMBL/GenBank/DDBJ whole genome shotgun (WGS) entry which is preliminary data.</text>
</comment>
<dbReference type="Proteomes" id="UP000675379">
    <property type="component" value="Unassembled WGS sequence"/>
</dbReference>
<dbReference type="PANTHER" id="PTHR34408:SF1">
    <property type="entry name" value="GLYCOSYL HYDROLASE FAMILY 19 DOMAIN-CONTAINING PROTEIN HI_1415"/>
    <property type="match status" value="1"/>
</dbReference>
<feature type="region of interest" description="Disordered" evidence="1">
    <location>
        <begin position="20"/>
        <end position="51"/>
    </location>
</feature>
<dbReference type="AlphaFoldDB" id="A0A941CM32"/>
<dbReference type="EMBL" id="JAGSCS010000002">
    <property type="protein sequence ID" value="MBR0575176.1"/>
    <property type="molecule type" value="Genomic_DNA"/>
</dbReference>
<organism evidence="4 5">
    <name type="scientific">Proteiniclasticum sediminis</name>
    <dbReference type="NCBI Taxonomy" id="2804028"/>
    <lineage>
        <taxon>Bacteria</taxon>
        <taxon>Bacillati</taxon>
        <taxon>Bacillota</taxon>
        <taxon>Clostridia</taxon>
        <taxon>Eubacteriales</taxon>
        <taxon>Clostridiaceae</taxon>
        <taxon>Proteiniclasticum</taxon>
    </lineage>
</organism>
<dbReference type="InterPro" id="IPR003646">
    <property type="entry name" value="SH3-like_bac-type"/>
</dbReference>
<evidence type="ECO:0000313" key="4">
    <source>
        <dbReference type="EMBL" id="MBR0575176.1"/>
    </source>
</evidence>
<gene>
    <name evidence="4" type="ORF">KCG48_02365</name>
</gene>
<sequence length="456" mass="51203">MKRLLVLLLPVLLLFSACTAKDTPPGETPTESPGETPVETPAETPSETPVSLEDFQKLTVTAKDPLELLPKLESLLKEGGEGDHDAAMMAYLQYLRTYSFMGVQDEYLQFNKLEPYFMYNEAEGSDVLQVEKIPAGELKDLYDRFAKMGYTFARVEGSVMPQIDFSFVDQHKEALSPGMIAYGAFKQLDSDRLWASDGGLRIPVKELGERVAQGEKLLQEHSADLLPAVKDDALRTFQNYFRVYLVGLVNTPVIIEGKIRPEVQTAYEDFLKNHPETESAKILARYYSELNGAGFAAPYEENSSESILRFRTRMEKLVQDVTGKFGTLKDPVTYGKTSVNLHLRTNPDLTSEVLYTIPAGTVVKIWMLYSGWVQVETAGWYGYSREEYLTPVTLGPQYRMTLQNLNLRESPSLTSPVLIVLPAQTLVELEKEEGEWGKTTYGGKTGYLFLEYLGTP</sequence>